<evidence type="ECO:0000313" key="5">
    <source>
        <dbReference type="Proteomes" id="UP000433577"/>
    </source>
</evidence>
<proteinExistence type="inferred from homology"/>
<evidence type="ECO:0000256" key="2">
    <source>
        <dbReference type="ARBA" id="ARBA00022801"/>
    </source>
</evidence>
<dbReference type="AlphaFoldDB" id="A0A7Z2GKE5"/>
<dbReference type="Proteomes" id="UP000433577">
    <property type="component" value="Chromosome 2"/>
</dbReference>
<dbReference type="PANTHER" id="PTHR21660:SF1">
    <property type="entry name" value="ACYL-COENZYME A THIOESTERASE 13"/>
    <property type="match status" value="1"/>
</dbReference>
<dbReference type="KEGG" id="pacs:FAZ98_16645"/>
<accession>A0A7Z2GKE5</accession>
<dbReference type="RefSeq" id="WP_158952415.1">
    <property type="nucleotide sequence ID" value="NZ_CP046914.1"/>
</dbReference>
<feature type="domain" description="Thioesterase" evidence="3">
    <location>
        <begin position="40"/>
        <end position="114"/>
    </location>
</feature>
<dbReference type="Pfam" id="PF03061">
    <property type="entry name" value="4HBT"/>
    <property type="match status" value="1"/>
</dbReference>
<dbReference type="InterPro" id="IPR029069">
    <property type="entry name" value="HotDog_dom_sf"/>
</dbReference>
<dbReference type="InterPro" id="IPR006683">
    <property type="entry name" value="Thioestr_dom"/>
</dbReference>
<evidence type="ECO:0000256" key="1">
    <source>
        <dbReference type="ARBA" id="ARBA00008324"/>
    </source>
</evidence>
<dbReference type="CDD" id="cd03443">
    <property type="entry name" value="PaaI_thioesterase"/>
    <property type="match status" value="1"/>
</dbReference>
<sequence length="128" mass="13502">MSTLAIESEFCLDQGFELVDHGDGWATLACDVQARHSNRHGNAHGGLLATLLDTSMGLATRSNGRVDNLGTASLTVNYLKPARGRIAVHAHVRRSGRTLAFCEAEARNANDEVVATASAVFAVSPIAS</sequence>
<protein>
    <submittedName>
        <fullName evidence="4">Hotdog fold thioesterase</fullName>
    </submittedName>
</protein>
<dbReference type="InterPro" id="IPR003736">
    <property type="entry name" value="PAAI_dom"/>
</dbReference>
<keyword evidence="2" id="KW-0378">Hydrolase</keyword>
<dbReference type="NCBIfam" id="TIGR00369">
    <property type="entry name" value="unchar_dom_1"/>
    <property type="match status" value="1"/>
</dbReference>
<reference evidence="4 5" key="1">
    <citation type="submission" date="2019-12" db="EMBL/GenBank/DDBJ databases">
        <title>Paraburkholderia acidiphila 7Q-K02 sp. nov and Paraburkholderia acidisoli DHF22 sp. nov., two strains isolated from forest soil.</title>
        <authorList>
            <person name="Gao Z."/>
            <person name="Qiu L."/>
        </authorList>
    </citation>
    <scope>NUCLEOTIDE SEQUENCE [LARGE SCALE GENOMIC DNA]</scope>
    <source>
        <strain evidence="4 5">DHF22</strain>
    </source>
</reference>
<dbReference type="EMBL" id="CP046914">
    <property type="protein sequence ID" value="QGZ63422.1"/>
    <property type="molecule type" value="Genomic_DNA"/>
</dbReference>
<comment type="similarity">
    <text evidence="1">Belongs to the thioesterase PaaI family.</text>
</comment>
<dbReference type="Gene3D" id="3.10.129.10">
    <property type="entry name" value="Hotdog Thioesterase"/>
    <property type="match status" value="1"/>
</dbReference>
<dbReference type="SUPFAM" id="SSF54637">
    <property type="entry name" value="Thioesterase/thiol ester dehydrase-isomerase"/>
    <property type="match status" value="1"/>
</dbReference>
<name>A0A7Z2GKE5_9BURK</name>
<dbReference type="GO" id="GO:0047617">
    <property type="term" value="F:fatty acyl-CoA hydrolase activity"/>
    <property type="evidence" value="ECO:0007669"/>
    <property type="project" value="InterPro"/>
</dbReference>
<dbReference type="InterPro" id="IPR039298">
    <property type="entry name" value="ACOT13"/>
</dbReference>
<dbReference type="PANTHER" id="PTHR21660">
    <property type="entry name" value="THIOESTERASE SUPERFAMILY MEMBER-RELATED"/>
    <property type="match status" value="1"/>
</dbReference>
<evidence type="ECO:0000259" key="3">
    <source>
        <dbReference type="Pfam" id="PF03061"/>
    </source>
</evidence>
<evidence type="ECO:0000313" key="4">
    <source>
        <dbReference type="EMBL" id="QGZ63422.1"/>
    </source>
</evidence>
<organism evidence="4 5">
    <name type="scientific">Paraburkholderia acidisoli</name>
    <dbReference type="NCBI Taxonomy" id="2571748"/>
    <lineage>
        <taxon>Bacteria</taxon>
        <taxon>Pseudomonadati</taxon>
        <taxon>Pseudomonadota</taxon>
        <taxon>Betaproteobacteria</taxon>
        <taxon>Burkholderiales</taxon>
        <taxon>Burkholderiaceae</taxon>
        <taxon>Paraburkholderia</taxon>
    </lineage>
</organism>
<dbReference type="OrthoDB" id="7060041at2"/>
<keyword evidence="5" id="KW-1185">Reference proteome</keyword>
<gene>
    <name evidence="4" type="ORF">FAZ98_16645</name>
</gene>